<reference evidence="8" key="1">
    <citation type="journal article" date="2019" name="Int. J. Syst. Evol. Microbiol.">
        <title>The Global Catalogue of Microorganisms (GCM) 10K type strain sequencing project: providing services to taxonomists for standard genome sequencing and annotation.</title>
        <authorList>
            <consortium name="The Broad Institute Genomics Platform"/>
            <consortium name="The Broad Institute Genome Sequencing Center for Infectious Disease"/>
            <person name="Wu L."/>
            <person name="Ma J."/>
        </authorList>
    </citation>
    <scope>NUCLEOTIDE SEQUENCE [LARGE SCALE GENOMIC DNA]</scope>
    <source>
        <strain evidence="8">CGMCC 4.7455</strain>
    </source>
</reference>
<sequence>MPQRTVVIGSGSGLHARPASLFVQAAARRPVRVTIAREGQAPVDARSLLSVLALGAGHGDRVVLAAEGEGAEAAVEELAGLLESDLDAEEPR</sequence>
<dbReference type="InterPro" id="IPR001020">
    <property type="entry name" value="PTS_HPr_His_P_site"/>
</dbReference>
<accession>A0ABW4PNJ2</accession>
<evidence type="ECO:0000259" key="6">
    <source>
        <dbReference type="PROSITE" id="PS51350"/>
    </source>
</evidence>
<dbReference type="EMBL" id="JBHUFU010000014">
    <property type="protein sequence ID" value="MFD1832316.1"/>
    <property type="molecule type" value="Genomic_DNA"/>
</dbReference>
<evidence type="ECO:0000256" key="5">
    <source>
        <dbReference type="ARBA" id="ARBA00022683"/>
    </source>
</evidence>
<dbReference type="PROSITE" id="PS00369">
    <property type="entry name" value="PTS_HPR_HIS"/>
    <property type="match status" value="1"/>
</dbReference>
<keyword evidence="8" id="KW-1185">Reference proteome</keyword>
<evidence type="ECO:0000256" key="3">
    <source>
        <dbReference type="ARBA" id="ARBA00020422"/>
    </source>
</evidence>
<dbReference type="Gene3D" id="3.30.1340.10">
    <property type="entry name" value="HPr-like"/>
    <property type="match status" value="1"/>
</dbReference>
<dbReference type="InterPro" id="IPR000032">
    <property type="entry name" value="HPr-like"/>
</dbReference>
<dbReference type="PANTHER" id="PTHR33705:SF2">
    <property type="entry name" value="PHOSPHOCARRIER PROTEIN NPR"/>
    <property type="match status" value="1"/>
</dbReference>
<evidence type="ECO:0000313" key="7">
    <source>
        <dbReference type="EMBL" id="MFD1832316.1"/>
    </source>
</evidence>
<dbReference type="SUPFAM" id="SSF55594">
    <property type="entry name" value="HPr-like"/>
    <property type="match status" value="1"/>
</dbReference>
<evidence type="ECO:0000256" key="2">
    <source>
        <dbReference type="ARBA" id="ARBA00004496"/>
    </source>
</evidence>
<gene>
    <name evidence="7" type="ORF">ACFSJS_22090</name>
</gene>
<dbReference type="PRINTS" id="PR00107">
    <property type="entry name" value="PHOSPHOCPHPR"/>
</dbReference>
<keyword evidence="5" id="KW-0598">Phosphotransferase system</keyword>
<dbReference type="Proteomes" id="UP001597365">
    <property type="component" value="Unassembled WGS sequence"/>
</dbReference>
<feature type="domain" description="HPr" evidence="6">
    <location>
        <begin position="1"/>
        <end position="89"/>
    </location>
</feature>
<proteinExistence type="predicted"/>
<dbReference type="NCBIfam" id="TIGR01003">
    <property type="entry name" value="PTS_HPr_family"/>
    <property type="match status" value="1"/>
</dbReference>
<dbReference type="CDD" id="cd00367">
    <property type="entry name" value="PTS-HPr_like"/>
    <property type="match status" value="1"/>
</dbReference>
<keyword evidence="4" id="KW-0963">Cytoplasm</keyword>
<comment type="subcellular location">
    <subcellularLocation>
        <location evidence="2">Cytoplasm</location>
    </subcellularLocation>
</comment>
<name>A0ABW4PNJ2_9ACTN</name>
<dbReference type="PANTHER" id="PTHR33705">
    <property type="entry name" value="PHOSPHOCARRIER PROTEIN HPR"/>
    <property type="match status" value="1"/>
</dbReference>
<dbReference type="InterPro" id="IPR050399">
    <property type="entry name" value="HPr"/>
</dbReference>
<evidence type="ECO:0000256" key="4">
    <source>
        <dbReference type="ARBA" id="ARBA00022490"/>
    </source>
</evidence>
<comment type="function">
    <text evidence="1">General (non sugar-specific) component of the phosphoenolpyruvate-dependent sugar phosphotransferase system (sugar PTS). This major carbohydrate active-transport system catalyzes the phosphorylation of incoming sugar substrates concomitantly with their translocation across the cell membrane. The phosphoryl group from phosphoenolpyruvate (PEP) is transferred to the phosphoryl carrier protein HPr by enzyme I. Phospho-HPr then transfers it to the PTS EIIA domain.</text>
</comment>
<evidence type="ECO:0000256" key="1">
    <source>
        <dbReference type="ARBA" id="ARBA00003681"/>
    </source>
</evidence>
<comment type="caution">
    <text evidence="7">The sequence shown here is derived from an EMBL/GenBank/DDBJ whole genome shotgun (WGS) entry which is preliminary data.</text>
</comment>
<organism evidence="7 8">
    <name type="scientific">Streptomyces desertarenae</name>
    <dbReference type="NCBI Taxonomy" id="2666184"/>
    <lineage>
        <taxon>Bacteria</taxon>
        <taxon>Bacillati</taxon>
        <taxon>Actinomycetota</taxon>
        <taxon>Actinomycetes</taxon>
        <taxon>Kitasatosporales</taxon>
        <taxon>Streptomycetaceae</taxon>
        <taxon>Streptomyces</taxon>
    </lineage>
</organism>
<protein>
    <recommendedName>
        <fullName evidence="3">Phosphocarrier protein HPr</fullName>
    </recommendedName>
</protein>
<dbReference type="Pfam" id="PF00381">
    <property type="entry name" value="PTS-HPr"/>
    <property type="match status" value="1"/>
</dbReference>
<dbReference type="RefSeq" id="WP_380903112.1">
    <property type="nucleotide sequence ID" value="NZ_JBHUFU010000014.1"/>
</dbReference>
<evidence type="ECO:0000313" key="8">
    <source>
        <dbReference type="Proteomes" id="UP001597365"/>
    </source>
</evidence>
<dbReference type="PROSITE" id="PS51350">
    <property type="entry name" value="PTS_HPR_DOM"/>
    <property type="match status" value="1"/>
</dbReference>
<dbReference type="InterPro" id="IPR035895">
    <property type="entry name" value="HPr-like_sf"/>
</dbReference>